<dbReference type="PANTHER" id="PTHR43350">
    <property type="entry name" value="NAD-DEPENDENT ALCOHOL DEHYDROGENASE"/>
    <property type="match status" value="1"/>
</dbReference>
<evidence type="ECO:0000256" key="1">
    <source>
        <dbReference type="ARBA" id="ARBA00001947"/>
    </source>
</evidence>
<dbReference type="AlphaFoldDB" id="A0A1H3RS46"/>
<keyword evidence="5" id="KW-0560">Oxidoreductase</keyword>
<feature type="domain" description="Alcohol dehydrogenase-like N-terminal" evidence="6">
    <location>
        <begin position="23"/>
        <end position="127"/>
    </location>
</feature>
<evidence type="ECO:0000256" key="2">
    <source>
        <dbReference type="ARBA" id="ARBA00008072"/>
    </source>
</evidence>
<accession>A0A1H3RS46</accession>
<keyword evidence="8" id="KW-1185">Reference proteome</keyword>
<dbReference type="GO" id="GO:0016491">
    <property type="term" value="F:oxidoreductase activity"/>
    <property type="evidence" value="ECO:0007669"/>
    <property type="project" value="UniProtKB-KW"/>
</dbReference>
<dbReference type="EMBL" id="FNQE01000030">
    <property type="protein sequence ID" value="SDZ27709.1"/>
    <property type="molecule type" value="Genomic_DNA"/>
</dbReference>
<dbReference type="Gene3D" id="3.90.180.10">
    <property type="entry name" value="Medium-chain alcohol dehydrogenases, catalytic domain"/>
    <property type="match status" value="1"/>
</dbReference>
<evidence type="ECO:0000313" key="7">
    <source>
        <dbReference type="EMBL" id="SDZ27709.1"/>
    </source>
</evidence>
<dbReference type="Pfam" id="PF08240">
    <property type="entry name" value="ADH_N"/>
    <property type="match status" value="1"/>
</dbReference>
<reference evidence="7 8" key="1">
    <citation type="submission" date="2016-10" db="EMBL/GenBank/DDBJ databases">
        <authorList>
            <person name="de Groot N.N."/>
        </authorList>
    </citation>
    <scope>NUCLEOTIDE SEQUENCE [LARGE SCALE GENOMIC DNA]</scope>
    <source>
        <strain evidence="7 8">DSM 21650</strain>
    </source>
</reference>
<dbReference type="InterPro" id="IPR013154">
    <property type="entry name" value="ADH-like_N"/>
</dbReference>
<evidence type="ECO:0000256" key="4">
    <source>
        <dbReference type="ARBA" id="ARBA00022833"/>
    </source>
</evidence>
<sequence>MRAVYFDGELQYREDIPKPQIESNESLIKITYAAICNTDKEIVKGYKDFKGILGHEFVGVVEESEEKDLVGKRIVGEINIGCNQCDFCNKGFQNHCRNRKILGMTHKDGAFADYITLPNKNIHVVPDRVSDMEAVFAEPLAAALQITNMYHIKPTDKVAIIGDGKLAQMITQVISLTSCDLTVIGKHSEKLDLLKRKAKTILLQDSKFENYFDVAIDCTGNSQGLKYAKDIVKAMGTIILKSTYNSEAMLNPTSWVVNEITILGTRCGPIDAALRLLERKLVSVDGLVSGIYSLKDFKSAFEDKNALKAVFDLQMN</sequence>
<dbReference type="RefSeq" id="WP_091731825.1">
    <property type="nucleotide sequence ID" value="NZ_FNQE01000030.1"/>
</dbReference>
<organism evidence="7 8">
    <name type="scientific">Proteiniborus ethanoligenes</name>
    <dbReference type="NCBI Taxonomy" id="415015"/>
    <lineage>
        <taxon>Bacteria</taxon>
        <taxon>Bacillati</taxon>
        <taxon>Bacillota</taxon>
        <taxon>Clostridia</taxon>
        <taxon>Eubacteriales</taxon>
        <taxon>Proteiniborus</taxon>
    </lineage>
</organism>
<keyword evidence="4" id="KW-0862">Zinc</keyword>
<gene>
    <name evidence="7" type="ORF">SAMN05660462_02490</name>
</gene>
<dbReference type="Gene3D" id="3.40.50.720">
    <property type="entry name" value="NAD(P)-binding Rossmann-like Domain"/>
    <property type="match status" value="1"/>
</dbReference>
<dbReference type="CDD" id="cd08242">
    <property type="entry name" value="MDR_like"/>
    <property type="match status" value="1"/>
</dbReference>
<dbReference type="PANTHER" id="PTHR43350:SF2">
    <property type="entry name" value="GROES-LIKE ZINC-BINDING ALCOHOL DEHYDROGENASE FAMILY PROTEIN"/>
    <property type="match status" value="1"/>
</dbReference>
<dbReference type="STRING" id="415015.SAMN05660462_02490"/>
<keyword evidence="3" id="KW-0479">Metal-binding</keyword>
<comment type="cofactor">
    <cofactor evidence="1">
        <name>Zn(2+)</name>
        <dbReference type="ChEBI" id="CHEBI:29105"/>
    </cofactor>
</comment>
<name>A0A1H3RS46_9FIRM</name>
<dbReference type="OrthoDB" id="9769198at2"/>
<proteinExistence type="inferred from homology"/>
<dbReference type="GO" id="GO:0046872">
    <property type="term" value="F:metal ion binding"/>
    <property type="evidence" value="ECO:0007669"/>
    <property type="project" value="UniProtKB-KW"/>
</dbReference>
<evidence type="ECO:0000259" key="6">
    <source>
        <dbReference type="Pfam" id="PF08240"/>
    </source>
</evidence>
<dbReference type="InterPro" id="IPR011032">
    <property type="entry name" value="GroES-like_sf"/>
</dbReference>
<comment type="similarity">
    <text evidence="2">Belongs to the zinc-containing alcohol dehydrogenase family.</text>
</comment>
<protein>
    <submittedName>
        <fullName evidence="7">Threonine dehydrogenase</fullName>
    </submittedName>
</protein>
<dbReference type="SUPFAM" id="SSF50129">
    <property type="entry name" value="GroES-like"/>
    <property type="match status" value="1"/>
</dbReference>
<dbReference type="SUPFAM" id="SSF51735">
    <property type="entry name" value="NAD(P)-binding Rossmann-fold domains"/>
    <property type="match status" value="1"/>
</dbReference>
<dbReference type="InterPro" id="IPR036291">
    <property type="entry name" value="NAD(P)-bd_dom_sf"/>
</dbReference>
<evidence type="ECO:0000313" key="8">
    <source>
        <dbReference type="Proteomes" id="UP000198625"/>
    </source>
</evidence>
<dbReference type="Proteomes" id="UP000198625">
    <property type="component" value="Unassembled WGS sequence"/>
</dbReference>
<evidence type="ECO:0000256" key="3">
    <source>
        <dbReference type="ARBA" id="ARBA00022723"/>
    </source>
</evidence>
<evidence type="ECO:0000256" key="5">
    <source>
        <dbReference type="ARBA" id="ARBA00023002"/>
    </source>
</evidence>